<dbReference type="EMBL" id="CAJGYO010000001">
    <property type="protein sequence ID" value="CAD6202354.1"/>
    <property type="molecule type" value="Genomic_DNA"/>
</dbReference>
<name>A0A811MBC8_9POAL</name>
<evidence type="ECO:0000256" key="1">
    <source>
        <dbReference type="ARBA" id="ARBA00004906"/>
    </source>
</evidence>
<dbReference type="SUPFAM" id="SSF54695">
    <property type="entry name" value="POZ domain"/>
    <property type="match status" value="1"/>
</dbReference>
<comment type="pathway">
    <text evidence="1">Protein modification; protein ubiquitination.</text>
</comment>
<dbReference type="PANTHER" id="PTHR26379:SF314">
    <property type="entry name" value="OS06G0668300 PROTEIN"/>
    <property type="match status" value="1"/>
</dbReference>
<dbReference type="InterPro" id="IPR011333">
    <property type="entry name" value="SKP1/BTB/POZ_sf"/>
</dbReference>
<dbReference type="InterPro" id="IPR056423">
    <property type="entry name" value="BACK_BPM_SPOP"/>
</dbReference>
<gene>
    <name evidence="4" type="ORF">NCGR_LOCUS643</name>
</gene>
<proteinExistence type="inferred from homology"/>
<dbReference type="Pfam" id="PF00651">
    <property type="entry name" value="BTB"/>
    <property type="match status" value="1"/>
</dbReference>
<dbReference type="InterPro" id="IPR000210">
    <property type="entry name" value="BTB/POZ_dom"/>
</dbReference>
<dbReference type="Proteomes" id="UP000604825">
    <property type="component" value="Unassembled WGS sequence"/>
</dbReference>
<evidence type="ECO:0000313" key="4">
    <source>
        <dbReference type="EMBL" id="CAD6202354.1"/>
    </source>
</evidence>
<dbReference type="AlphaFoldDB" id="A0A811MBC8"/>
<dbReference type="Pfam" id="PF24570">
    <property type="entry name" value="BACK_BPM_SPOP"/>
    <property type="match status" value="1"/>
</dbReference>
<dbReference type="SMART" id="SM00225">
    <property type="entry name" value="BTB"/>
    <property type="match status" value="1"/>
</dbReference>
<dbReference type="GO" id="GO:0016567">
    <property type="term" value="P:protein ubiquitination"/>
    <property type="evidence" value="ECO:0007669"/>
    <property type="project" value="InterPro"/>
</dbReference>
<reference evidence="4" key="1">
    <citation type="submission" date="2020-10" db="EMBL/GenBank/DDBJ databases">
        <authorList>
            <person name="Han B."/>
            <person name="Lu T."/>
            <person name="Zhao Q."/>
            <person name="Huang X."/>
            <person name="Zhao Y."/>
        </authorList>
    </citation>
    <scope>NUCLEOTIDE SEQUENCE</scope>
</reference>
<dbReference type="Gene3D" id="3.30.710.10">
    <property type="entry name" value="Potassium Channel Kv1.1, Chain A"/>
    <property type="match status" value="1"/>
</dbReference>
<comment type="similarity">
    <text evidence="2">Belongs to the Tdpoz family.</text>
</comment>
<dbReference type="PROSITE" id="PS51257">
    <property type="entry name" value="PROKAR_LIPOPROTEIN"/>
    <property type="match status" value="1"/>
</dbReference>
<dbReference type="OrthoDB" id="45365at2759"/>
<dbReference type="Gene3D" id="6.10.250.3030">
    <property type="match status" value="1"/>
</dbReference>
<comment type="caution">
    <text evidence="4">The sequence shown here is derived from an EMBL/GenBank/DDBJ whole genome shotgun (WGS) entry which is preliminary data.</text>
</comment>
<dbReference type="InterPro" id="IPR045005">
    <property type="entry name" value="BPM1-6"/>
</dbReference>
<protein>
    <recommendedName>
        <fullName evidence="3">BTB domain-containing protein</fullName>
    </recommendedName>
</protein>
<organism evidence="4 5">
    <name type="scientific">Miscanthus lutarioriparius</name>
    <dbReference type="NCBI Taxonomy" id="422564"/>
    <lineage>
        <taxon>Eukaryota</taxon>
        <taxon>Viridiplantae</taxon>
        <taxon>Streptophyta</taxon>
        <taxon>Embryophyta</taxon>
        <taxon>Tracheophyta</taxon>
        <taxon>Spermatophyta</taxon>
        <taxon>Magnoliopsida</taxon>
        <taxon>Liliopsida</taxon>
        <taxon>Poales</taxon>
        <taxon>Poaceae</taxon>
        <taxon>PACMAD clade</taxon>
        <taxon>Panicoideae</taxon>
        <taxon>Andropogonodae</taxon>
        <taxon>Andropogoneae</taxon>
        <taxon>Saccharinae</taxon>
        <taxon>Miscanthus</taxon>
    </lineage>
</organism>
<evidence type="ECO:0000313" key="5">
    <source>
        <dbReference type="Proteomes" id="UP000604825"/>
    </source>
</evidence>
<keyword evidence="5" id="KW-1185">Reference proteome</keyword>
<sequence>MSKAAGGGVAVSFACRLVDLNQSGLGDSQDQISSASFHRYDFHDVYLVRRSELEGRQRRYLKDDSILVQFAITVLLGEPKNAVASDAGPPPSVPSSDLHRQFGELLRSQKGADVTFHVSGESVPWHRSVLATRSPVFMAQLYGHTKEASKSAPCVEVKDMEAEVFRAMLRFIYTDTAPELERSGWQATAMAQHLLEAADRYGLERLKRMCEEKVSTDISVSNVATTLALAEQHGCAKLKASCIEFILAAPENLFALAATEGTDESAGARGTCFLEFWVAEETGHKSAVPSDDDEPWWLDQDREEEEVKPKGLVDWVREGLVRVATDKLVSHPEIYTLSLHLPATPREIVAQLQSASIASADKNLLVLHTGHKWYYCASSGQYLVCDAAANALFVAPPIDSVDLVEMPCAASSSCAAVEGAVISSWPFW</sequence>
<feature type="domain" description="BTB" evidence="3">
    <location>
        <begin position="112"/>
        <end position="181"/>
    </location>
</feature>
<evidence type="ECO:0000256" key="2">
    <source>
        <dbReference type="ARBA" id="ARBA00010846"/>
    </source>
</evidence>
<dbReference type="PANTHER" id="PTHR26379">
    <property type="entry name" value="BTB/POZ AND MATH DOMAIN-CONTAINING PROTEIN 1"/>
    <property type="match status" value="1"/>
</dbReference>
<evidence type="ECO:0000259" key="3">
    <source>
        <dbReference type="PROSITE" id="PS50097"/>
    </source>
</evidence>
<dbReference type="PROSITE" id="PS50097">
    <property type="entry name" value="BTB"/>
    <property type="match status" value="1"/>
</dbReference>
<accession>A0A811MBC8</accession>